<dbReference type="GO" id="GO:0043023">
    <property type="term" value="F:ribosomal large subunit binding"/>
    <property type="evidence" value="ECO:0007669"/>
    <property type="project" value="InterPro"/>
</dbReference>
<dbReference type="PANTHER" id="PTHR12746">
    <property type="entry name" value="NONSENSE-MEDIATED MRNA DECAY PROTEIN 3"/>
    <property type="match status" value="1"/>
</dbReference>
<comment type="caution">
    <text evidence="12">The sequence shown here is derived from an EMBL/GenBank/DDBJ whole genome shotgun (WGS) entry which is preliminary data.</text>
</comment>
<evidence type="ECO:0000259" key="9">
    <source>
        <dbReference type="Pfam" id="PF04981"/>
    </source>
</evidence>
<dbReference type="OrthoDB" id="203821at2759"/>
<dbReference type="Pfam" id="PF21192">
    <property type="entry name" value="OB_NMD3"/>
    <property type="match status" value="1"/>
</dbReference>
<evidence type="ECO:0000256" key="3">
    <source>
        <dbReference type="ARBA" id="ARBA00022448"/>
    </source>
</evidence>
<dbReference type="InterPro" id="IPR048898">
    <property type="entry name" value="OB_NMD3"/>
</dbReference>
<feature type="non-terminal residue" evidence="12">
    <location>
        <position position="1"/>
    </location>
</feature>
<evidence type="ECO:0000256" key="7">
    <source>
        <dbReference type="RuleBase" id="RU364108"/>
    </source>
</evidence>
<dbReference type="PANTHER" id="PTHR12746:SF2">
    <property type="entry name" value="60S RIBOSOMAL EXPORT PROTEIN NMD3"/>
    <property type="match status" value="1"/>
</dbReference>
<sequence>NQQCTECQASFTHHVWRACVQVRQKVTHKRTFLYLEQVLLKHGMTSQCLGITEQRDGIDFFFSSRSHAQAFVTFLHSVVPVEAKQSKRLVSHDHKSNIAKFKYTFFVEIAPVCRGDLVIVPSKARTKLGGRSPIVLAYKITSALYLIDPTSLHVIEFNSSQYFTHRFESIASSKDFSLFFVMAVKHLVTLGLDILFFSFQKHNKFQLAEVELVRENEVGTDGAMILETVTHLGGIIREGDTVCGYDLQRLSNAREFLNTNTEFLRYTRKMKLPDVIIVKKNYNRSGRHARKRKWKLKTLPKEKAYEVDKHTQQKEEEDAEEFMRELEEDLEMRLKINIYKDREKLERIARGGDDVASIATSEGHEDVPKIPIDELLDDLNELKLDEVKNPNHERMPDKGKNKDEDEDLEDIN</sequence>
<evidence type="ECO:0000313" key="13">
    <source>
        <dbReference type="Proteomes" id="UP000023152"/>
    </source>
</evidence>
<reference evidence="12 13" key="1">
    <citation type="journal article" date="2013" name="Curr. Biol.">
        <title>The Genome of the Foraminiferan Reticulomyxa filosa.</title>
        <authorList>
            <person name="Glockner G."/>
            <person name="Hulsmann N."/>
            <person name="Schleicher M."/>
            <person name="Noegel A.A."/>
            <person name="Eichinger L."/>
            <person name="Gallinger C."/>
            <person name="Pawlowski J."/>
            <person name="Sierra R."/>
            <person name="Euteneuer U."/>
            <person name="Pillet L."/>
            <person name="Moustafa A."/>
            <person name="Platzer M."/>
            <person name="Groth M."/>
            <person name="Szafranski K."/>
            <person name="Schliwa M."/>
        </authorList>
    </citation>
    <scope>NUCLEOTIDE SEQUENCE [LARGE SCALE GENOMIC DNA]</scope>
</reference>
<evidence type="ECO:0000256" key="2">
    <source>
        <dbReference type="ARBA" id="ARBA00017035"/>
    </source>
</evidence>
<dbReference type="AlphaFoldDB" id="X6N0D8"/>
<keyword evidence="6 7" id="KW-0539">Nucleus</keyword>
<dbReference type="InterPro" id="IPR039768">
    <property type="entry name" value="Nmd3"/>
</dbReference>
<evidence type="ECO:0000256" key="4">
    <source>
        <dbReference type="ARBA" id="ARBA00022490"/>
    </source>
</evidence>
<evidence type="ECO:0000256" key="5">
    <source>
        <dbReference type="ARBA" id="ARBA00022927"/>
    </source>
</evidence>
<comment type="subcellular location">
    <subcellularLocation>
        <location evidence="7">Cytoplasm</location>
    </subcellularLocation>
    <subcellularLocation>
        <location evidence="7">Nucleus</location>
    </subcellularLocation>
</comment>
<evidence type="ECO:0000259" key="11">
    <source>
        <dbReference type="Pfam" id="PF21193"/>
    </source>
</evidence>
<dbReference type="GO" id="GO:0015031">
    <property type="term" value="P:protein transport"/>
    <property type="evidence" value="ECO:0007669"/>
    <property type="project" value="UniProtKB-KW"/>
</dbReference>
<comment type="similarity">
    <text evidence="1 7">Belongs to the NMD3 family.</text>
</comment>
<dbReference type="Pfam" id="PF21193">
    <property type="entry name" value="NMD_SH3"/>
    <property type="match status" value="1"/>
</dbReference>
<dbReference type="EMBL" id="ASPP01013579">
    <property type="protein sequence ID" value="ETO19521.1"/>
    <property type="molecule type" value="Genomic_DNA"/>
</dbReference>
<feature type="domain" description="60S ribosomal export protein NMD3 OB-fold" evidence="10">
    <location>
        <begin position="193"/>
        <end position="280"/>
    </location>
</feature>
<evidence type="ECO:0000259" key="10">
    <source>
        <dbReference type="Pfam" id="PF21192"/>
    </source>
</evidence>
<comment type="function">
    <text evidence="7">Acts as an adapter for the XPO1/CRM1-mediated export of the 60S ribosomal subunit.</text>
</comment>
<evidence type="ECO:0000256" key="6">
    <source>
        <dbReference type="ARBA" id="ARBA00023242"/>
    </source>
</evidence>
<name>X6N0D8_RETFI</name>
<keyword evidence="5 7" id="KW-0653">Protein transport</keyword>
<evidence type="ECO:0000256" key="1">
    <source>
        <dbReference type="ARBA" id="ARBA00009794"/>
    </source>
</evidence>
<dbReference type="InterPro" id="IPR048899">
    <property type="entry name" value="NMD_SH3"/>
</dbReference>
<evidence type="ECO:0000313" key="12">
    <source>
        <dbReference type="EMBL" id="ETO19521.1"/>
    </source>
</evidence>
<feature type="domain" description="Nmd3 N-terminal" evidence="9">
    <location>
        <begin position="1"/>
        <end position="109"/>
    </location>
</feature>
<dbReference type="GO" id="GO:0005634">
    <property type="term" value="C:nucleus"/>
    <property type="evidence" value="ECO:0007669"/>
    <property type="project" value="UniProtKB-SubCell"/>
</dbReference>
<keyword evidence="3 7" id="KW-0813">Transport</keyword>
<dbReference type="Pfam" id="PF04981">
    <property type="entry name" value="NMD3"/>
    <property type="match status" value="1"/>
</dbReference>
<keyword evidence="4 7" id="KW-0963">Cytoplasm</keyword>
<feature type="domain" description="60S ribosomal export protein NMD3 SH3" evidence="11">
    <location>
        <begin position="112"/>
        <end position="159"/>
    </location>
</feature>
<gene>
    <name evidence="12" type="ORF">RFI_17710</name>
</gene>
<dbReference type="GO" id="GO:0000055">
    <property type="term" value="P:ribosomal large subunit export from nucleus"/>
    <property type="evidence" value="ECO:0007669"/>
    <property type="project" value="TreeGrafter"/>
</dbReference>
<feature type="compositionally biased region" description="Basic and acidic residues" evidence="8">
    <location>
        <begin position="383"/>
        <end position="403"/>
    </location>
</feature>
<accession>X6N0D8</accession>
<keyword evidence="13" id="KW-1185">Reference proteome</keyword>
<dbReference type="OMA" id="HERMPDK"/>
<dbReference type="GO" id="GO:0005737">
    <property type="term" value="C:cytoplasm"/>
    <property type="evidence" value="ECO:0007669"/>
    <property type="project" value="UniProtKB-SubCell"/>
</dbReference>
<dbReference type="Proteomes" id="UP000023152">
    <property type="component" value="Unassembled WGS sequence"/>
</dbReference>
<proteinExistence type="inferred from homology"/>
<feature type="region of interest" description="Disordered" evidence="8">
    <location>
        <begin position="383"/>
        <end position="412"/>
    </location>
</feature>
<protein>
    <recommendedName>
        <fullName evidence="2 7">60S ribosomal export protein NMD3</fullName>
    </recommendedName>
</protein>
<dbReference type="InterPro" id="IPR007064">
    <property type="entry name" value="Nmd3_N"/>
</dbReference>
<organism evidence="12 13">
    <name type="scientific">Reticulomyxa filosa</name>
    <dbReference type="NCBI Taxonomy" id="46433"/>
    <lineage>
        <taxon>Eukaryota</taxon>
        <taxon>Sar</taxon>
        <taxon>Rhizaria</taxon>
        <taxon>Retaria</taxon>
        <taxon>Foraminifera</taxon>
        <taxon>Monothalamids</taxon>
        <taxon>Reticulomyxidae</taxon>
        <taxon>Reticulomyxa</taxon>
    </lineage>
</organism>
<evidence type="ECO:0000256" key="8">
    <source>
        <dbReference type="SAM" id="MobiDB-lite"/>
    </source>
</evidence>